<gene>
    <name evidence="11" type="ORF">POBO1169_LOCUS12479</name>
</gene>
<keyword evidence="6" id="KW-0809">Transit peptide</keyword>
<comment type="subcellular location">
    <subcellularLocation>
        <location evidence="1">Plastid</location>
        <location evidence="1">Chloroplast</location>
    </subcellularLocation>
</comment>
<dbReference type="SMART" id="SM00642">
    <property type="entry name" value="Aamy"/>
    <property type="match status" value="1"/>
</dbReference>
<dbReference type="EC" id="3.2.1.68" evidence="8"/>
<dbReference type="CDD" id="cd11326">
    <property type="entry name" value="AmyAc_Glg_debranch"/>
    <property type="match status" value="1"/>
</dbReference>
<feature type="compositionally biased region" description="Basic and acidic residues" evidence="9">
    <location>
        <begin position="598"/>
        <end position="613"/>
    </location>
</feature>
<dbReference type="InterPro" id="IPR017853">
    <property type="entry name" value="GH"/>
</dbReference>
<dbReference type="SUPFAM" id="SSF51445">
    <property type="entry name" value="(Trans)glycosidases"/>
    <property type="match status" value="1"/>
</dbReference>
<evidence type="ECO:0000256" key="7">
    <source>
        <dbReference type="ARBA" id="ARBA00051664"/>
    </source>
</evidence>
<comment type="similarity">
    <text evidence="2">Belongs to the glycosyl hydrolase 13 family.</text>
</comment>
<keyword evidence="3" id="KW-0150">Chloroplast</keyword>
<accession>A0A7S0RE32</accession>
<keyword evidence="4" id="KW-0934">Plastid</keyword>
<dbReference type="SUPFAM" id="SSF81296">
    <property type="entry name" value="E set domains"/>
    <property type="match status" value="1"/>
</dbReference>
<keyword evidence="5" id="KW-0378">Hydrolase</keyword>
<evidence type="ECO:0000256" key="6">
    <source>
        <dbReference type="ARBA" id="ARBA00022946"/>
    </source>
</evidence>
<comment type="catalytic activity">
    <reaction evidence="7">
        <text>Hydrolysis of (1-&gt;6)-alpha-D-glucosidic branch linkages in glycogen, amylopectin and their beta-limit dextrins.</text>
        <dbReference type="EC" id="3.2.1.68"/>
    </reaction>
</comment>
<evidence type="ECO:0000256" key="3">
    <source>
        <dbReference type="ARBA" id="ARBA00022528"/>
    </source>
</evidence>
<dbReference type="InterPro" id="IPR044505">
    <property type="entry name" value="GlgX_Isoamylase_N_E_set"/>
</dbReference>
<evidence type="ECO:0000256" key="8">
    <source>
        <dbReference type="ARBA" id="ARBA00066531"/>
    </source>
</evidence>
<proteinExistence type="inferred from homology"/>
<dbReference type="InterPro" id="IPR048650">
    <property type="entry name" value="ISOA1-3-like_C"/>
</dbReference>
<dbReference type="CDD" id="cd02856">
    <property type="entry name" value="E_set_GDE_Isoamylase_N"/>
    <property type="match status" value="1"/>
</dbReference>
<dbReference type="GO" id="GO:0019156">
    <property type="term" value="F:isoamylase activity"/>
    <property type="evidence" value="ECO:0007669"/>
    <property type="project" value="UniProtKB-EC"/>
</dbReference>
<evidence type="ECO:0000256" key="9">
    <source>
        <dbReference type="SAM" id="MobiDB-lite"/>
    </source>
</evidence>
<dbReference type="InterPro" id="IPR006047">
    <property type="entry name" value="GH13_cat_dom"/>
</dbReference>
<evidence type="ECO:0000256" key="4">
    <source>
        <dbReference type="ARBA" id="ARBA00022640"/>
    </source>
</evidence>
<sequence length="834" mass="92773">MNTQTFSILRERTAVASVGKPTGARTGDTAPRAAKPVSRTKRFQAGFGIERTAKRVFQTFTSSASSTPAPGQAPKGLNQANTSVVTSPPAGQQVARPGLHGQPGVGTAEPLGANFTAAGNINFAVFAGSAEAVSLCFFTKEDLEASTTTCEIPLDPVKNKTGSVWHVEVPDVEDSLLYGYRVKGPFNPHQGQRHDPEAVVLDPYACTVVSRPEYGVPAVGKDGVGQECWPQMASALPSPVDDFDWEGDRRLQHAEEDLIVYEMHVRGFTADATSGAAEPGTYKAMMERLPYLAEMGFTALELMPIHEFNELEYYSLNPATGEFRFNFWGYSTVGFNSPMLRYAAVKDQDNGRAAVRELKELVKQAHLNGMEVILDVVYNHTAEGNELGPVISFRGLGNQVYYVVAPEGQFYNYSGCGNTFNCNHPVVRKFILDSLRYWVTEFHIDGFRFDLASIMTRASSNWDYQNMFGESSVHFEEGWDGAVVTGTPLGDPPLIDMISSDPVLKGTRLIAEAWDAGGLYQVGTFPHHGRWAEWNGKFRDTARNFLKGTDSTVGAFAEALCGSPELYSNGRRPYHSVNFVTAHDGFTMMDNVSYNEKANHANGEDNRDGEEHNLSWNCGTPEEEGDNALPATVNLRQRQFRNHFVALLVAQGTPMILMGDEYGHSKKGNNNTYCHDNELNYFKWDQLEEDEFGYARLVRNLINLRLSHSMLRMTEFPTEQSLTWHGEKLYSPNWEEDSRLVAYTLNPPFGNPDPPLYIAFNSGFEVRNLELPKIEGRRWVRVLDTSMPAPFDFSNDEIPAELLYASELQMDNLLAHHAYPMMPQSSIVLKAIEE</sequence>
<feature type="domain" description="Glycosyl hydrolase family 13 catalytic" evidence="10">
    <location>
        <begin position="262"/>
        <end position="705"/>
    </location>
</feature>
<evidence type="ECO:0000256" key="5">
    <source>
        <dbReference type="ARBA" id="ARBA00022801"/>
    </source>
</evidence>
<evidence type="ECO:0000256" key="1">
    <source>
        <dbReference type="ARBA" id="ARBA00004229"/>
    </source>
</evidence>
<dbReference type="Gene3D" id="3.20.20.80">
    <property type="entry name" value="Glycosidases"/>
    <property type="match status" value="1"/>
</dbReference>
<organism evidence="11">
    <name type="scientific">Pyramimonas obovata</name>
    <dbReference type="NCBI Taxonomy" id="1411642"/>
    <lineage>
        <taxon>Eukaryota</taxon>
        <taxon>Viridiplantae</taxon>
        <taxon>Chlorophyta</taxon>
        <taxon>Pyramimonadophyceae</taxon>
        <taxon>Pyramimonadales</taxon>
        <taxon>Pyramimonadaceae</taxon>
        <taxon>Pyramimonas</taxon>
        <taxon>Pyramimonas incertae sedis</taxon>
    </lineage>
</organism>
<dbReference type="GO" id="GO:0005975">
    <property type="term" value="P:carbohydrate metabolic process"/>
    <property type="evidence" value="ECO:0007669"/>
    <property type="project" value="InterPro"/>
</dbReference>
<dbReference type="PANTHER" id="PTHR43002">
    <property type="entry name" value="GLYCOGEN DEBRANCHING ENZYME"/>
    <property type="match status" value="1"/>
</dbReference>
<dbReference type="Gene3D" id="2.60.40.10">
    <property type="entry name" value="Immunoglobulins"/>
    <property type="match status" value="1"/>
</dbReference>
<dbReference type="AlphaFoldDB" id="A0A7S0RE32"/>
<dbReference type="Pfam" id="PF00128">
    <property type="entry name" value="Alpha-amylase"/>
    <property type="match status" value="1"/>
</dbReference>
<dbReference type="Pfam" id="PF21156">
    <property type="entry name" value="ISOA1-3_C"/>
    <property type="match status" value="1"/>
</dbReference>
<dbReference type="Pfam" id="PF02922">
    <property type="entry name" value="CBM_48"/>
    <property type="match status" value="1"/>
</dbReference>
<feature type="region of interest" description="Disordered" evidence="9">
    <location>
        <begin position="19"/>
        <end position="38"/>
    </location>
</feature>
<dbReference type="InterPro" id="IPR013783">
    <property type="entry name" value="Ig-like_fold"/>
</dbReference>
<reference evidence="11" key="1">
    <citation type="submission" date="2021-01" db="EMBL/GenBank/DDBJ databases">
        <authorList>
            <person name="Corre E."/>
            <person name="Pelletier E."/>
            <person name="Niang G."/>
            <person name="Scheremetjew M."/>
            <person name="Finn R."/>
            <person name="Kale V."/>
            <person name="Holt S."/>
            <person name="Cochrane G."/>
            <person name="Meng A."/>
            <person name="Brown T."/>
            <person name="Cohen L."/>
        </authorList>
    </citation>
    <scope>NUCLEOTIDE SEQUENCE</scope>
    <source>
        <strain evidence="11">CCMP722</strain>
    </source>
</reference>
<feature type="region of interest" description="Disordered" evidence="9">
    <location>
        <begin position="61"/>
        <end position="106"/>
    </location>
</feature>
<name>A0A7S0RE32_9CHLO</name>
<dbReference type="InterPro" id="IPR013780">
    <property type="entry name" value="Glyco_hydro_b"/>
</dbReference>
<dbReference type="InterPro" id="IPR014756">
    <property type="entry name" value="Ig_E-set"/>
</dbReference>
<evidence type="ECO:0000259" key="10">
    <source>
        <dbReference type="SMART" id="SM00642"/>
    </source>
</evidence>
<feature type="region of interest" description="Disordered" evidence="9">
    <location>
        <begin position="598"/>
        <end position="627"/>
    </location>
</feature>
<evidence type="ECO:0000313" key="11">
    <source>
        <dbReference type="EMBL" id="CAD8674973.1"/>
    </source>
</evidence>
<feature type="compositionally biased region" description="Polar residues" evidence="9">
    <location>
        <begin position="78"/>
        <end position="90"/>
    </location>
</feature>
<dbReference type="Gene3D" id="2.60.40.1180">
    <property type="entry name" value="Golgi alpha-mannosidase II"/>
    <property type="match status" value="1"/>
</dbReference>
<dbReference type="SUPFAM" id="SSF51011">
    <property type="entry name" value="Glycosyl hydrolase domain"/>
    <property type="match status" value="1"/>
</dbReference>
<dbReference type="GO" id="GO:0009507">
    <property type="term" value="C:chloroplast"/>
    <property type="evidence" value="ECO:0007669"/>
    <property type="project" value="UniProtKB-SubCell"/>
</dbReference>
<dbReference type="FunFam" id="3.20.20.80:FF:000054">
    <property type="entry name" value="Glycogen debranching enzyme"/>
    <property type="match status" value="1"/>
</dbReference>
<protein>
    <recommendedName>
        <fullName evidence="8">isoamylase</fullName>
        <ecNumber evidence="8">3.2.1.68</ecNumber>
    </recommendedName>
</protein>
<dbReference type="EMBL" id="HBFA01024602">
    <property type="protein sequence ID" value="CAD8674973.1"/>
    <property type="molecule type" value="Transcribed_RNA"/>
</dbReference>
<dbReference type="InterPro" id="IPR004193">
    <property type="entry name" value="Glyco_hydro_13_N"/>
</dbReference>
<evidence type="ECO:0000256" key="2">
    <source>
        <dbReference type="ARBA" id="ARBA00008061"/>
    </source>
</evidence>
<feature type="compositionally biased region" description="Low complexity" evidence="9">
    <location>
        <begin position="61"/>
        <end position="70"/>
    </location>
</feature>